<accession>A0A0T5P837</accession>
<dbReference type="Pfam" id="PF01471">
    <property type="entry name" value="PG_binding_1"/>
    <property type="match status" value="1"/>
</dbReference>
<name>A0A0T5P837_9RHOB</name>
<evidence type="ECO:0000256" key="1">
    <source>
        <dbReference type="SAM" id="MobiDB-lite"/>
    </source>
</evidence>
<reference evidence="5 7" key="2">
    <citation type="submission" date="2018-08" db="EMBL/GenBank/DDBJ databases">
        <title>Genetic Globetrotter - A new plasmid hitch-hiking vast phylogenetic and geographic distances.</title>
        <authorList>
            <person name="Vollmers J."/>
            <person name="Petersen J."/>
        </authorList>
    </citation>
    <scope>NUCLEOTIDE SEQUENCE [LARGE SCALE GENOMIC DNA]</scope>
    <source>
        <strain evidence="5 7">DSM 26383</strain>
    </source>
</reference>
<dbReference type="InterPro" id="IPR036365">
    <property type="entry name" value="PGBD-like_sf"/>
</dbReference>
<dbReference type="Gene3D" id="2.40.10.10">
    <property type="entry name" value="Trypsin-like serine proteases"/>
    <property type="match status" value="2"/>
</dbReference>
<protein>
    <submittedName>
        <fullName evidence="5">His-Xaa-Ser repeat protein HxsA</fullName>
    </submittedName>
    <submittedName>
        <fullName evidence="4">Peptidoglycan-binding protein</fullName>
    </submittedName>
</protein>
<dbReference type="SUPFAM" id="SSF50494">
    <property type="entry name" value="Trypsin-like serine proteases"/>
    <property type="match status" value="1"/>
</dbReference>
<feature type="chain" id="PRO_5010437452" evidence="2">
    <location>
        <begin position="22"/>
        <end position="627"/>
    </location>
</feature>
<reference evidence="4 6" key="1">
    <citation type="submission" date="2015-04" db="EMBL/GenBank/DDBJ databases">
        <title>The draft genome sequence of Roseovarius indicus B108T.</title>
        <authorList>
            <person name="Li G."/>
            <person name="Lai Q."/>
            <person name="Shao Z."/>
            <person name="Yan P."/>
        </authorList>
    </citation>
    <scope>NUCLEOTIDE SEQUENCE [LARGE SCALE GENOMIC DNA]</scope>
    <source>
        <strain evidence="4 6">B108</strain>
    </source>
</reference>
<organism evidence="4 6">
    <name type="scientific">Roseovarius indicus</name>
    <dbReference type="NCBI Taxonomy" id="540747"/>
    <lineage>
        <taxon>Bacteria</taxon>
        <taxon>Pseudomonadati</taxon>
        <taxon>Pseudomonadota</taxon>
        <taxon>Alphaproteobacteria</taxon>
        <taxon>Rhodobacterales</taxon>
        <taxon>Roseobacteraceae</taxon>
        <taxon>Roseovarius</taxon>
    </lineage>
</organism>
<dbReference type="EMBL" id="CP031598">
    <property type="protein sequence ID" value="QEW27643.1"/>
    <property type="molecule type" value="Genomic_DNA"/>
</dbReference>
<dbReference type="PATRIC" id="fig|540747.5.peg.5948"/>
<proteinExistence type="predicted"/>
<dbReference type="STRING" id="540747.SAMN04488031_108137"/>
<dbReference type="InterPro" id="IPR009003">
    <property type="entry name" value="Peptidase_S1_PA"/>
</dbReference>
<evidence type="ECO:0000259" key="3">
    <source>
        <dbReference type="Pfam" id="PF01471"/>
    </source>
</evidence>
<dbReference type="InterPro" id="IPR036366">
    <property type="entry name" value="PGBDSf"/>
</dbReference>
<dbReference type="PANTHER" id="PTHR43019:SF46">
    <property type="entry name" value="SERINE PROTEASE"/>
    <property type="match status" value="1"/>
</dbReference>
<evidence type="ECO:0000313" key="6">
    <source>
        <dbReference type="Proteomes" id="UP000051401"/>
    </source>
</evidence>
<feature type="compositionally biased region" description="Polar residues" evidence="1">
    <location>
        <begin position="164"/>
        <end position="179"/>
    </location>
</feature>
<dbReference type="AlphaFoldDB" id="A0A0T5P837"/>
<dbReference type="InterPro" id="IPR002477">
    <property type="entry name" value="Peptidoglycan-bd-like"/>
</dbReference>
<dbReference type="Proteomes" id="UP000051401">
    <property type="component" value="Unassembled WGS sequence"/>
</dbReference>
<evidence type="ECO:0000313" key="5">
    <source>
        <dbReference type="EMBL" id="QEW27643.1"/>
    </source>
</evidence>
<keyword evidence="2" id="KW-0732">Signal</keyword>
<dbReference type="Gene3D" id="1.10.101.10">
    <property type="entry name" value="PGBD-like superfamily/PGBD"/>
    <property type="match status" value="1"/>
</dbReference>
<dbReference type="KEGG" id="rid:RIdsm_03459"/>
<dbReference type="Proteomes" id="UP000325785">
    <property type="component" value="Chromosome"/>
</dbReference>
<dbReference type="RefSeq" id="WP_057816841.1">
    <property type="nucleotide sequence ID" value="NZ_FOMY01000008.1"/>
</dbReference>
<gene>
    <name evidence="5" type="ORF">RIdsm_03459</name>
    <name evidence="4" type="ORF">XM52_14390</name>
</gene>
<feature type="region of interest" description="Disordered" evidence="1">
    <location>
        <begin position="141"/>
        <end position="196"/>
    </location>
</feature>
<dbReference type="PANTHER" id="PTHR43019">
    <property type="entry name" value="SERINE ENDOPROTEASE DEGS"/>
    <property type="match status" value="1"/>
</dbReference>
<sequence length="627" mass="66632">MTRTVLSFLLVLFFSAFTASAQQQSSWIQLESHPNLAVTQQAIRAYGAQIEDVNGFALGAGWYAVALGPYSAEEAESVMISLRENGLIPRDSYVAESANYQQQFWPVGANFLDQPATETAQDSTDDSIEVTELAQALADTAAAAGDDTATGTGADTGADTETQMAQADTGTQADTSQPQVVAEPEIPEETQYEARQSEARLTAEERRQLQVALQWSGHYEGAIDAAIGPGTRGAMADWQRSNGHEPTGVMTTRQRAELLGQYNSVLDGLDIRTVRDTEAGVQMRMPLGVVGFDRYEPPFAHYEATGDISEARVLLISQPGDRNTLLGLYDIMQTLRIVPENGPREISGNSFSLTGRNASIVSQTQASLENGQVKGFTLIWPAGDEDRRTRLFEEMQASFQRLGGVLDPGAGADEVQNVDLVSGLEIRRPKLSRSGFYVDQSGTVVTTLEAVQGCERVTLDEDYNARVIGIDEGLGIAVLKPVDALAPIAVAAFQDVPPRLQSDIAVAGYSYGGVLGSPTLTFGQLEDAQGLNGEQHLKRLALASLEGDAGGPVVDSYGAVVGMLLPASQSGRQLPDGVSFAADAASVRQVLADLGISASSTSGGTTIPPETLSKQASGMTVLVSCWD</sequence>
<dbReference type="SUPFAM" id="SSF47090">
    <property type="entry name" value="PGBD-like"/>
    <property type="match status" value="1"/>
</dbReference>
<feature type="signal peptide" evidence="2">
    <location>
        <begin position="1"/>
        <end position="21"/>
    </location>
</feature>
<dbReference type="EMBL" id="LAXI01000008">
    <property type="protein sequence ID" value="KRS17253.1"/>
    <property type="molecule type" value="Genomic_DNA"/>
</dbReference>
<dbReference type="Pfam" id="PF13365">
    <property type="entry name" value="Trypsin_2"/>
    <property type="match status" value="1"/>
</dbReference>
<evidence type="ECO:0000256" key="2">
    <source>
        <dbReference type="SAM" id="SignalP"/>
    </source>
</evidence>
<feature type="compositionally biased region" description="Low complexity" evidence="1">
    <location>
        <begin position="141"/>
        <end position="163"/>
    </location>
</feature>
<evidence type="ECO:0000313" key="7">
    <source>
        <dbReference type="Proteomes" id="UP000325785"/>
    </source>
</evidence>
<dbReference type="InterPro" id="IPR043504">
    <property type="entry name" value="Peptidase_S1_PA_chymotrypsin"/>
</dbReference>
<evidence type="ECO:0000313" key="4">
    <source>
        <dbReference type="EMBL" id="KRS17253.1"/>
    </source>
</evidence>
<feature type="domain" description="Peptidoglycan binding-like" evidence="3">
    <location>
        <begin position="203"/>
        <end position="256"/>
    </location>
</feature>
<keyword evidence="6" id="KW-1185">Reference proteome</keyword>